<dbReference type="NCBIfam" id="NF011406">
    <property type="entry name" value="PRK14831.1"/>
    <property type="match status" value="1"/>
</dbReference>
<feature type="binding site" evidence="2">
    <location>
        <begin position="72"/>
        <end position="74"/>
    </location>
    <ligand>
        <name>substrate</name>
    </ligand>
</feature>
<comment type="similarity">
    <text evidence="2">Belongs to the UPP synthase family.</text>
</comment>
<proteinExistence type="inferred from homology"/>
<comment type="cofactor">
    <cofactor evidence="2">
        <name>Mg(2+)</name>
        <dbReference type="ChEBI" id="CHEBI:18420"/>
    </cofactor>
    <text evidence="2">Binds 2 magnesium ions per subunit.</text>
</comment>
<feature type="active site" evidence="2">
    <location>
        <position position="27"/>
    </location>
</feature>
<feature type="active site" description="Proton acceptor" evidence="2">
    <location>
        <position position="75"/>
    </location>
</feature>
<protein>
    <recommendedName>
        <fullName evidence="2">Isoprenyl transferase</fullName>
        <ecNumber evidence="2">2.5.1.-</ecNumber>
    </recommendedName>
</protein>
<evidence type="ECO:0000256" key="2">
    <source>
        <dbReference type="HAMAP-Rule" id="MF_01139"/>
    </source>
</evidence>
<dbReference type="Gene3D" id="3.40.1180.10">
    <property type="entry name" value="Decaprenyl diphosphate synthase-like"/>
    <property type="match status" value="1"/>
</dbReference>
<dbReference type="PANTHER" id="PTHR10291">
    <property type="entry name" value="DEHYDRODOLICHYL DIPHOSPHATE SYNTHASE FAMILY MEMBER"/>
    <property type="match status" value="1"/>
</dbReference>
<feature type="binding site" evidence="2">
    <location>
        <position position="32"/>
    </location>
    <ligand>
        <name>substrate</name>
    </ligand>
</feature>
<dbReference type="EC" id="2.5.1.-" evidence="2"/>
<keyword evidence="1 2" id="KW-0808">Transferase</keyword>
<gene>
    <name evidence="3" type="ORF">NC998_17630</name>
</gene>
<dbReference type="InterPro" id="IPR001441">
    <property type="entry name" value="UPP_synth-like"/>
</dbReference>
<evidence type="ECO:0000256" key="1">
    <source>
        <dbReference type="ARBA" id="ARBA00022679"/>
    </source>
</evidence>
<feature type="binding site" evidence="2">
    <location>
        <begin position="28"/>
        <end position="31"/>
    </location>
    <ligand>
        <name>substrate</name>
    </ligand>
</feature>
<dbReference type="PANTHER" id="PTHR10291:SF0">
    <property type="entry name" value="DEHYDRODOLICHYL DIPHOSPHATE SYNTHASE 2"/>
    <property type="match status" value="1"/>
</dbReference>
<dbReference type="GO" id="GO:0016740">
    <property type="term" value="F:transferase activity"/>
    <property type="evidence" value="ECO:0007669"/>
    <property type="project" value="UniProtKB-KW"/>
</dbReference>
<feature type="binding site" evidence="2">
    <location>
        <position position="40"/>
    </location>
    <ligand>
        <name>substrate</name>
    </ligand>
</feature>
<evidence type="ECO:0000313" key="4">
    <source>
        <dbReference type="Proteomes" id="UP001464891"/>
    </source>
</evidence>
<dbReference type="InterPro" id="IPR018520">
    <property type="entry name" value="UPP_synth-like_CS"/>
</dbReference>
<dbReference type="CDD" id="cd00475">
    <property type="entry name" value="Cis_IPPS"/>
    <property type="match status" value="1"/>
</dbReference>
<evidence type="ECO:0000313" key="3">
    <source>
        <dbReference type="EMBL" id="MEP0818922.1"/>
    </source>
</evidence>
<reference evidence="3 4" key="1">
    <citation type="submission" date="2022-04" db="EMBL/GenBank/DDBJ databases">
        <title>Positive selection, recombination, and allopatry shape intraspecific diversity of widespread and dominant cyanobacteria.</title>
        <authorList>
            <person name="Wei J."/>
            <person name="Shu W."/>
            <person name="Hu C."/>
        </authorList>
    </citation>
    <scope>NUCLEOTIDE SEQUENCE [LARGE SCALE GENOMIC DNA]</scope>
    <source>
        <strain evidence="3 4">GB2-A4</strain>
    </source>
</reference>
<feature type="binding site" evidence="2">
    <location>
        <position position="214"/>
    </location>
    <ligand>
        <name>Mg(2+)</name>
        <dbReference type="ChEBI" id="CHEBI:18420"/>
    </ligand>
</feature>
<dbReference type="Proteomes" id="UP001464891">
    <property type="component" value="Unassembled WGS sequence"/>
</dbReference>
<dbReference type="Pfam" id="PF01255">
    <property type="entry name" value="Prenyltransf"/>
    <property type="match status" value="1"/>
</dbReference>
<dbReference type="HAMAP" id="MF_01139">
    <property type="entry name" value="ISPT"/>
    <property type="match status" value="1"/>
</dbReference>
<dbReference type="EMBL" id="JAMPKM010000011">
    <property type="protein sequence ID" value="MEP0818922.1"/>
    <property type="molecule type" value="Genomic_DNA"/>
</dbReference>
<keyword evidence="2" id="KW-0479">Metal-binding</keyword>
<accession>A0ABV0JAX2</accession>
<dbReference type="PROSITE" id="PS01066">
    <property type="entry name" value="UPP_SYNTHASE"/>
    <property type="match status" value="1"/>
</dbReference>
<comment type="subunit">
    <text evidence="2">Homodimer.</text>
</comment>
<feature type="binding site" evidence="2">
    <location>
        <position position="76"/>
    </location>
    <ligand>
        <name>substrate</name>
    </ligand>
</feature>
<feature type="binding site" evidence="2">
    <location>
        <position position="78"/>
    </location>
    <ligand>
        <name>substrate</name>
    </ligand>
</feature>
<feature type="binding site" evidence="2">
    <location>
        <begin position="201"/>
        <end position="203"/>
    </location>
    <ligand>
        <name>substrate</name>
    </ligand>
</feature>
<dbReference type="NCBIfam" id="TIGR00055">
    <property type="entry name" value="uppS"/>
    <property type="match status" value="1"/>
</dbReference>
<feature type="binding site" evidence="2">
    <location>
        <position position="27"/>
    </location>
    <ligand>
        <name>Mg(2+)</name>
        <dbReference type="ChEBI" id="CHEBI:18420"/>
    </ligand>
</feature>
<comment type="caution">
    <text evidence="3">The sequence shown here is derived from an EMBL/GenBank/DDBJ whole genome shotgun (WGS) entry which is preliminary data.</text>
</comment>
<feature type="binding site" evidence="2">
    <location>
        <position position="44"/>
    </location>
    <ligand>
        <name>substrate</name>
    </ligand>
</feature>
<dbReference type="SUPFAM" id="SSF64005">
    <property type="entry name" value="Undecaprenyl diphosphate synthase"/>
    <property type="match status" value="1"/>
</dbReference>
<comment type="function">
    <text evidence="2">Catalyzes the condensation of isopentenyl diphosphate (IPP) with allylic pyrophosphates generating different type of terpenoids.</text>
</comment>
<feature type="binding site" evidence="2">
    <location>
        <position position="195"/>
    </location>
    <ligand>
        <name>substrate</name>
    </ligand>
</feature>
<sequence>MATKFLSSLPVDLDPQRLPRHVAVIMDGNGRWATQRGWPRVAGHRQGAKTLKALLRCCKDWGIESLTAYAFSTENWRRSPEEVNFLMLLFKRLLRQELAVMQREDVKITFIGDLSGLPKVLQQEIHYATQMTAHNRTIQFNVAVNYGSRAEIAQACRRVAEQVEQGKLSAASVSEDLIEQYLDTADTPAPDLLIRTSGELRLSNFLLWQLAYTELYFTDILWPDFDRAAFHQALLTYQSRDRRFGTVSTPLSNSAAQAVL</sequence>
<dbReference type="NCBIfam" id="NF011405">
    <property type="entry name" value="PRK14830.1"/>
    <property type="match status" value="1"/>
</dbReference>
<dbReference type="InterPro" id="IPR036424">
    <property type="entry name" value="UPP_synth-like_sf"/>
</dbReference>
<name>A0ABV0JAX2_9CYAN</name>
<keyword evidence="2" id="KW-0460">Magnesium</keyword>
<keyword evidence="4" id="KW-1185">Reference proteome</keyword>
<dbReference type="RefSeq" id="WP_190437549.1">
    <property type="nucleotide sequence ID" value="NZ_JAMPKM010000011.1"/>
</dbReference>
<organism evidence="3 4">
    <name type="scientific">Trichocoleus desertorum GB2-A4</name>
    <dbReference type="NCBI Taxonomy" id="2933944"/>
    <lineage>
        <taxon>Bacteria</taxon>
        <taxon>Bacillati</taxon>
        <taxon>Cyanobacteriota</taxon>
        <taxon>Cyanophyceae</taxon>
        <taxon>Leptolyngbyales</taxon>
        <taxon>Trichocoleusaceae</taxon>
        <taxon>Trichocoleus</taxon>
    </lineage>
</organism>